<feature type="compositionally biased region" description="Low complexity" evidence="1">
    <location>
        <begin position="922"/>
        <end position="932"/>
    </location>
</feature>
<feature type="region of interest" description="Disordered" evidence="1">
    <location>
        <begin position="1"/>
        <end position="38"/>
    </location>
</feature>
<dbReference type="AlphaFoldDB" id="A0A2T4CGI8"/>
<feature type="compositionally biased region" description="Polar residues" evidence="1">
    <location>
        <begin position="1"/>
        <end position="17"/>
    </location>
</feature>
<keyword evidence="4" id="KW-1185">Reference proteome</keyword>
<dbReference type="InterPro" id="IPR003593">
    <property type="entry name" value="AAA+_ATPase"/>
</dbReference>
<name>A0A2T4CGI8_TRILO</name>
<dbReference type="PANTHER" id="PTHR46411:SF3">
    <property type="entry name" value="AAA+ ATPASE DOMAIN-CONTAINING PROTEIN"/>
    <property type="match status" value="1"/>
</dbReference>
<dbReference type="STRING" id="983965.A0A2T4CGI8"/>
<dbReference type="InterPro" id="IPR056599">
    <property type="entry name" value="AAA_lid_fung"/>
</dbReference>
<dbReference type="InterPro" id="IPR054289">
    <property type="entry name" value="DUF7025"/>
</dbReference>
<dbReference type="Gene3D" id="3.40.50.300">
    <property type="entry name" value="P-loop containing nucleotide triphosphate hydrolases"/>
    <property type="match status" value="1"/>
</dbReference>
<evidence type="ECO:0000256" key="1">
    <source>
        <dbReference type="SAM" id="MobiDB-lite"/>
    </source>
</evidence>
<feature type="compositionally biased region" description="Acidic residues" evidence="1">
    <location>
        <begin position="266"/>
        <end position="275"/>
    </location>
</feature>
<dbReference type="EMBL" id="KZ679127">
    <property type="protein sequence ID" value="PTB80691.1"/>
    <property type="molecule type" value="Genomic_DNA"/>
</dbReference>
<dbReference type="SMART" id="SM00382">
    <property type="entry name" value="AAA"/>
    <property type="match status" value="1"/>
</dbReference>
<feature type="compositionally biased region" description="Basic and acidic residues" evidence="1">
    <location>
        <begin position="984"/>
        <end position="996"/>
    </location>
</feature>
<organism evidence="3 4">
    <name type="scientific">Trichoderma longibrachiatum ATCC 18648</name>
    <dbReference type="NCBI Taxonomy" id="983965"/>
    <lineage>
        <taxon>Eukaryota</taxon>
        <taxon>Fungi</taxon>
        <taxon>Dikarya</taxon>
        <taxon>Ascomycota</taxon>
        <taxon>Pezizomycotina</taxon>
        <taxon>Sordariomycetes</taxon>
        <taxon>Hypocreomycetidae</taxon>
        <taxon>Hypocreales</taxon>
        <taxon>Hypocreaceae</taxon>
        <taxon>Trichoderma</taxon>
    </lineage>
</organism>
<feature type="compositionally biased region" description="Basic and acidic residues" evidence="1">
    <location>
        <begin position="18"/>
        <end position="27"/>
    </location>
</feature>
<dbReference type="CDD" id="cd19481">
    <property type="entry name" value="RecA-like_protease"/>
    <property type="match status" value="1"/>
</dbReference>
<feature type="domain" description="AAA+ ATPase" evidence="2">
    <location>
        <begin position="645"/>
        <end position="772"/>
    </location>
</feature>
<dbReference type="Pfam" id="PF00004">
    <property type="entry name" value="AAA"/>
    <property type="match status" value="1"/>
</dbReference>
<dbReference type="InterPro" id="IPR003959">
    <property type="entry name" value="ATPase_AAA_core"/>
</dbReference>
<feature type="region of interest" description="Disordered" evidence="1">
    <location>
        <begin position="206"/>
        <end position="275"/>
    </location>
</feature>
<feature type="compositionally biased region" description="Basic and acidic residues" evidence="1">
    <location>
        <begin position="206"/>
        <end position="223"/>
    </location>
</feature>
<evidence type="ECO:0000259" key="2">
    <source>
        <dbReference type="SMART" id="SM00382"/>
    </source>
</evidence>
<protein>
    <recommendedName>
        <fullName evidence="2">AAA+ ATPase domain-containing protein</fullName>
    </recommendedName>
</protein>
<feature type="region of interest" description="Disordered" evidence="1">
    <location>
        <begin position="921"/>
        <end position="1010"/>
    </location>
</feature>
<sequence>MHERVQNTVSRAVTNSQLEKKTSADAKARRKKKTSADVEEALPVEGPVDERLWKVPSISVRVMDLEHFKNRYGIDDKHHIIEVLRASPHMSDDIQAEWNRRQEKNDLHETTSLQMGDNIQSGPEYIQRVRIQSPVILGYFSHVTGYTGGDIEKPRVFFWPFAGLVHFHSEMKDQLEFLEEQWGATTPLEDFEYIKDDPAEQFEVKKKDVPGGGREIAKGKRVESGPGGARIGARQKAGASSSVRNDAEWLSSPAGIDRDDVKASEENSDDTDIENLLDTPTALRHMRCFIEFVERMLLPLEKAAMDHFESGGRIKSNDLWHLFQLGDVIYVPSNALLQRQTTFVVYRKAMPTIRDEYPDDFSNRGLILLCYYVDNDGERYGKTTEVFEIKGYEGEKAITDLPMYPLRYAQDHEQRHAELQRHGKHFMAMVEEKHVYCQGWTLPDSPTGQRAGEEKKLAYSPPEHIDSDVIIDIKEAMNQNPDWKLTLWPTSQHRAADSWQVGNDKMEVCHWRDKKRTQLLVSIPEKIQRQEAIADAMGERWEAMPPADSFDLEGKNNVKIPSGTLVLPRRFFAYVLRDRKFASVDVMTMEKIPPQQDIFDDLEIDKNNKRMVKSLVAEHFQKRELQRIRPGIGLMNQDLIRGKGLGLFILLHGVPGCGKTATAEAVAQANGKPLFAITCGDLGFTPKEVEEELNSIFRLANMWDCVLLLDEADVFLARRDSWNLKRNALVSVFLRVLEYYSGILFLTTNRVGTIDEAFKSRIHVSLYYDRLNLNQTEKIFQININKLNRMERDKENKLKESGVRYPRLQINQRSILEWARNYYNDANRTGEFMQWNGRQIRNAFQVAASLARYDTTKEALASGGEKVPCPTLGARQFQSVAQAIEKFDTYMEHATGMADSDHARIEGTRADGIEFKDEMQLKASSRAAAKRSSGSRPDISRQNDRGAQEKSSARYHSLLARSHPGRGGLKGKSIEPSVSRRFNGRNEEIGTEHISDEDSEHGDEANSDGY</sequence>
<feature type="compositionally biased region" description="Basic and acidic residues" evidence="1">
    <location>
        <begin position="256"/>
        <end position="265"/>
    </location>
</feature>
<dbReference type="OrthoDB" id="10042665at2759"/>
<reference evidence="3 4" key="1">
    <citation type="submission" date="2016-07" db="EMBL/GenBank/DDBJ databases">
        <title>Multiple horizontal gene transfer events from other fungi enriched the ability of initially mycotrophic Trichoderma (Ascomycota) to feed on dead plant biomass.</title>
        <authorList>
            <consortium name="DOE Joint Genome Institute"/>
            <person name="Aerts A."/>
            <person name="Atanasova L."/>
            <person name="Chenthamara K."/>
            <person name="Zhang J."/>
            <person name="Grujic M."/>
            <person name="Henrissat B."/>
            <person name="Kuo A."/>
            <person name="Salamov A."/>
            <person name="Lipzen A."/>
            <person name="Labutti K."/>
            <person name="Barry K."/>
            <person name="Miao Y."/>
            <person name="Rahimi M.J."/>
            <person name="Shen Q."/>
            <person name="Grigoriev I.V."/>
            <person name="Kubicek C.P."/>
            <person name="Druzhinina I.S."/>
        </authorList>
    </citation>
    <scope>NUCLEOTIDE SEQUENCE [LARGE SCALE GENOMIC DNA]</scope>
    <source>
        <strain evidence="3 4">ATCC 18648</strain>
    </source>
</reference>
<dbReference type="Pfam" id="PF22942">
    <property type="entry name" value="DUF7025"/>
    <property type="match status" value="1"/>
</dbReference>
<dbReference type="GO" id="GO:0005524">
    <property type="term" value="F:ATP binding"/>
    <property type="evidence" value="ECO:0007669"/>
    <property type="project" value="InterPro"/>
</dbReference>
<gene>
    <name evidence="3" type="ORF">M440DRAFT_1428310</name>
</gene>
<dbReference type="Proteomes" id="UP000240760">
    <property type="component" value="Unassembled WGS sequence"/>
</dbReference>
<proteinExistence type="predicted"/>
<feature type="compositionally biased region" description="Basic and acidic residues" evidence="1">
    <location>
        <begin position="938"/>
        <end position="952"/>
    </location>
</feature>
<dbReference type="PANTHER" id="PTHR46411">
    <property type="entry name" value="FAMILY ATPASE, PUTATIVE-RELATED"/>
    <property type="match status" value="1"/>
</dbReference>
<dbReference type="Pfam" id="PF23232">
    <property type="entry name" value="AAA_lid_13"/>
    <property type="match status" value="1"/>
</dbReference>
<evidence type="ECO:0000313" key="3">
    <source>
        <dbReference type="EMBL" id="PTB80691.1"/>
    </source>
</evidence>
<dbReference type="SUPFAM" id="SSF52540">
    <property type="entry name" value="P-loop containing nucleoside triphosphate hydrolases"/>
    <property type="match status" value="1"/>
</dbReference>
<evidence type="ECO:0000313" key="4">
    <source>
        <dbReference type="Proteomes" id="UP000240760"/>
    </source>
</evidence>
<dbReference type="GO" id="GO:0016887">
    <property type="term" value="F:ATP hydrolysis activity"/>
    <property type="evidence" value="ECO:0007669"/>
    <property type="project" value="InterPro"/>
</dbReference>
<accession>A0A2T4CGI8</accession>
<dbReference type="InterPro" id="IPR027417">
    <property type="entry name" value="P-loop_NTPase"/>
</dbReference>